<dbReference type="GO" id="GO:0005634">
    <property type="term" value="C:nucleus"/>
    <property type="evidence" value="ECO:0007669"/>
    <property type="project" value="UniProtKB-SubCell"/>
</dbReference>
<evidence type="ECO:0000256" key="3">
    <source>
        <dbReference type="ARBA" id="ARBA00023242"/>
    </source>
</evidence>
<protein>
    <recommendedName>
        <fullName evidence="5">VQ domain-containing protein</fullName>
    </recommendedName>
</protein>
<dbReference type="AlphaFoldDB" id="A0AAD8H299"/>
<name>A0AAD8H299_9APIA</name>
<keyword evidence="3" id="KW-0539">Nucleus</keyword>
<dbReference type="EMBL" id="JAUIZM010000011">
    <property type="protein sequence ID" value="KAK1358196.1"/>
    <property type="molecule type" value="Genomic_DNA"/>
</dbReference>
<feature type="compositionally biased region" description="Polar residues" evidence="4">
    <location>
        <begin position="1"/>
        <end position="18"/>
    </location>
</feature>
<proteinExistence type="predicted"/>
<feature type="domain" description="VQ" evidence="5">
    <location>
        <begin position="30"/>
        <end position="55"/>
    </location>
</feature>
<feature type="compositionally biased region" description="Polar residues" evidence="4">
    <location>
        <begin position="27"/>
        <end position="39"/>
    </location>
</feature>
<dbReference type="InterPro" id="IPR008889">
    <property type="entry name" value="VQ"/>
</dbReference>
<dbReference type="PANTHER" id="PTHR33402">
    <property type="entry name" value="VQ MOTIF-CONTAINING PROTEIN 11-LIKE"/>
    <property type="match status" value="1"/>
</dbReference>
<reference evidence="6" key="1">
    <citation type="submission" date="2023-02" db="EMBL/GenBank/DDBJ databases">
        <title>Genome of toxic invasive species Heracleum sosnowskyi carries increased number of genes despite the absence of recent whole-genome duplications.</title>
        <authorList>
            <person name="Schelkunov M."/>
            <person name="Shtratnikova V."/>
            <person name="Makarenko M."/>
            <person name="Klepikova A."/>
            <person name="Omelchenko D."/>
            <person name="Novikova G."/>
            <person name="Obukhova E."/>
            <person name="Bogdanov V."/>
            <person name="Penin A."/>
            <person name="Logacheva M."/>
        </authorList>
    </citation>
    <scope>NUCLEOTIDE SEQUENCE</scope>
    <source>
        <strain evidence="6">Hsosn_3</strain>
        <tissue evidence="6">Leaf</tissue>
    </source>
</reference>
<evidence type="ECO:0000313" key="7">
    <source>
        <dbReference type="Proteomes" id="UP001237642"/>
    </source>
</evidence>
<feature type="region of interest" description="Disordered" evidence="4">
    <location>
        <begin position="1"/>
        <end position="39"/>
    </location>
</feature>
<keyword evidence="7" id="KW-1185">Reference proteome</keyword>
<comment type="caution">
    <text evidence="6">The sequence shown here is derived from an EMBL/GenBank/DDBJ whole genome shotgun (WGS) entry which is preliminary data.</text>
</comment>
<dbReference type="PANTHER" id="PTHR33402:SF19">
    <property type="entry name" value="VQ MOTIF-CONTAINING PROTEIN 11"/>
    <property type="match status" value="1"/>
</dbReference>
<gene>
    <name evidence="6" type="ORF">POM88_051452</name>
</gene>
<sequence>MASSFSYSRRPRNTTISAMSGFETDPQLENTTSVHANPSNFRDVVQKLTGASTDPIVQNLPITISPRPSNGMYNLVDIGPIRPLSKLQERRLSTRNLQLQLDQNGSPHGEPEVCT</sequence>
<dbReference type="Pfam" id="PF05678">
    <property type="entry name" value="VQ"/>
    <property type="match status" value="1"/>
</dbReference>
<evidence type="ECO:0000256" key="4">
    <source>
        <dbReference type="SAM" id="MobiDB-lite"/>
    </source>
</evidence>
<dbReference type="InterPro" id="IPR039611">
    <property type="entry name" value="VQ_4/11/13/19/31/33"/>
</dbReference>
<evidence type="ECO:0000259" key="5">
    <source>
        <dbReference type="Pfam" id="PF05678"/>
    </source>
</evidence>
<comment type="subcellular location">
    <subcellularLocation>
        <location evidence="1">Nucleus</location>
    </subcellularLocation>
</comment>
<dbReference type="Proteomes" id="UP001237642">
    <property type="component" value="Unassembled WGS sequence"/>
</dbReference>
<accession>A0AAD8H299</accession>
<reference evidence="6" key="2">
    <citation type="submission" date="2023-05" db="EMBL/GenBank/DDBJ databases">
        <authorList>
            <person name="Schelkunov M.I."/>
        </authorList>
    </citation>
    <scope>NUCLEOTIDE SEQUENCE</scope>
    <source>
        <strain evidence="6">Hsosn_3</strain>
        <tissue evidence="6">Leaf</tissue>
    </source>
</reference>
<keyword evidence="2" id="KW-0597">Phosphoprotein</keyword>
<evidence type="ECO:0000313" key="6">
    <source>
        <dbReference type="EMBL" id="KAK1358196.1"/>
    </source>
</evidence>
<organism evidence="6 7">
    <name type="scientific">Heracleum sosnowskyi</name>
    <dbReference type="NCBI Taxonomy" id="360622"/>
    <lineage>
        <taxon>Eukaryota</taxon>
        <taxon>Viridiplantae</taxon>
        <taxon>Streptophyta</taxon>
        <taxon>Embryophyta</taxon>
        <taxon>Tracheophyta</taxon>
        <taxon>Spermatophyta</taxon>
        <taxon>Magnoliopsida</taxon>
        <taxon>eudicotyledons</taxon>
        <taxon>Gunneridae</taxon>
        <taxon>Pentapetalae</taxon>
        <taxon>asterids</taxon>
        <taxon>campanulids</taxon>
        <taxon>Apiales</taxon>
        <taxon>Apiaceae</taxon>
        <taxon>Apioideae</taxon>
        <taxon>apioid superclade</taxon>
        <taxon>Tordylieae</taxon>
        <taxon>Tordyliinae</taxon>
        <taxon>Heracleum</taxon>
    </lineage>
</organism>
<evidence type="ECO:0000256" key="1">
    <source>
        <dbReference type="ARBA" id="ARBA00004123"/>
    </source>
</evidence>
<evidence type="ECO:0000256" key="2">
    <source>
        <dbReference type="ARBA" id="ARBA00022553"/>
    </source>
</evidence>